<feature type="compositionally biased region" description="Low complexity" evidence="2">
    <location>
        <begin position="93"/>
        <end position="102"/>
    </location>
</feature>
<dbReference type="GO" id="GO:0007165">
    <property type="term" value="P:signal transduction"/>
    <property type="evidence" value="ECO:0007669"/>
    <property type="project" value="TreeGrafter"/>
</dbReference>
<feature type="region of interest" description="Disordered" evidence="2">
    <location>
        <begin position="40"/>
        <end position="102"/>
    </location>
</feature>
<dbReference type="GO" id="GO:0046872">
    <property type="term" value="F:metal ion binding"/>
    <property type="evidence" value="ECO:0007669"/>
    <property type="project" value="UniProtKB-KW"/>
</dbReference>
<dbReference type="PANTHER" id="PTHR20854">
    <property type="entry name" value="INOSITOL MONOPHOSPHATASE"/>
    <property type="match status" value="1"/>
</dbReference>
<comment type="cofactor">
    <cofactor evidence="1">
        <name>Mg(2+)</name>
        <dbReference type="ChEBI" id="CHEBI:18420"/>
    </cofactor>
</comment>
<gene>
    <name evidence="3" type="ORF">L618_000200003400</name>
</gene>
<feature type="binding site" evidence="1">
    <location>
        <position position="86"/>
    </location>
    <ligand>
        <name>Mg(2+)</name>
        <dbReference type="ChEBI" id="CHEBI:18420"/>
        <label>1</label>
        <note>catalytic</note>
    </ligand>
</feature>
<reference evidence="3 4" key="1">
    <citation type="submission" date="2019-07" db="EMBL/GenBank/DDBJ databases">
        <title>Genome sequencing of lignin-degrading bacterial isolates.</title>
        <authorList>
            <person name="Gladden J."/>
        </authorList>
    </citation>
    <scope>NUCLEOTIDE SEQUENCE [LARGE SCALE GENOMIC DNA]</scope>
    <source>
        <strain evidence="3 4">J45</strain>
    </source>
</reference>
<dbReference type="Gene3D" id="3.30.540.10">
    <property type="entry name" value="Fructose-1,6-Bisphosphatase, subunit A, domain 1"/>
    <property type="match status" value="1"/>
</dbReference>
<keyword evidence="1" id="KW-0460">Magnesium</keyword>
<proteinExistence type="predicted"/>
<evidence type="ECO:0000313" key="3">
    <source>
        <dbReference type="EMBL" id="TWH17259.1"/>
    </source>
</evidence>
<feature type="compositionally biased region" description="Basic and acidic residues" evidence="2">
    <location>
        <begin position="68"/>
        <end position="79"/>
    </location>
</feature>
<accession>A0A562E5T7</accession>
<dbReference type="GO" id="GO:0008934">
    <property type="term" value="F:inositol monophosphate 1-phosphatase activity"/>
    <property type="evidence" value="ECO:0007669"/>
    <property type="project" value="TreeGrafter"/>
</dbReference>
<dbReference type="InterPro" id="IPR000760">
    <property type="entry name" value="Inositol_monophosphatase-like"/>
</dbReference>
<dbReference type="Proteomes" id="UP000317573">
    <property type="component" value="Unassembled WGS sequence"/>
</dbReference>
<dbReference type="SUPFAM" id="SSF56655">
    <property type="entry name" value="Carbohydrate phosphatase"/>
    <property type="match status" value="1"/>
</dbReference>
<evidence type="ECO:0000313" key="4">
    <source>
        <dbReference type="Proteomes" id="UP000317573"/>
    </source>
</evidence>
<dbReference type="Pfam" id="PF00459">
    <property type="entry name" value="Inositol_P"/>
    <property type="match status" value="1"/>
</dbReference>
<dbReference type="GO" id="GO:0006020">
    <property type="term" value="P:inositol metabolic process"/>
    <property type="evidence" value="ECO:0007669"/>
    <property type="project" value="TreeGrafter"/>
</dbReference>
<keyword evidence="1" id="KW-0479">Metal-binding</keyword>
<comment type="caution">
    <text evidence="3">The sequence shown here is derived from an EMBL/GenBank/DDBJ whole genome shotgun (WGS) entry which is preliminary data.</text>
</comment>
<dbReference type="EMBL" id="VLJT01000017">
    <property type="protein sequence ID" value="TWH17259.1"/>
    <property type="molecule type" value="Genomic_DNA"/>
</dbReference>
<name>A0A562E5T7_RHORH</name>
<sequence length="102" mass="10667">MYAQRTLPESELSALRDVAVTVAREAASYVRARRVELFGPPGSGEAARVGTKSTVTDPVTAADTESEELIRRRLTELRPGDAFLGEETGADGGTSTAGSGVV</sequence>
<dbReference type="PANTHER" id="PTHR20854:SF4">
    <property type="entry name" value="INOSITOL-1-MONOPHOSPHATASE-RELATED"/>
    <property type="match status" value="1"/>
</dbReference>
<organism evidence="3 4">
    <name type="scientific">Rhodococcus rhodochrous J45</name>
    <dbReference type="NCBI Taxonomy" id="935266"/>
    <lineage>
        <taxon>Bacteria</taxon>
        <taxon>Bacillati</taxon>
        <taxon>Actinomycetota</taxon>
        <taxon>Actinomycetes</taxon>
        <taxon>Mycobacteriales</taxon>
        <taxon>Nocardiaceae</taxon>
        <taxon>Rhodococcus</taxon>
    </lineage>
</organism>
<dbReference type="AlphaFoldDB" id="A0A562E5T7"/>
<evidence type="ECO:0000256" key="2">
    <source>
        <dbReference type="SAM" id="MobiDB-lite"/>
    </source>
</evidence>
<protein>
    <submittedName>
        <fullName evidence="3">Myo-inositol-1(Or 4)-monophosphatase</fullName>
    </submittedName>
</protein>
<evidence type="ECO:0000256" key="1">
    <source>
        <dbReference type="PIRSR" id="PIRSR600760-2"/>
    </source>
</evidence>